<feature type="transmembrane region" description="Helical" evidence="7">
    <location>
        <begin position="50"/>
        <end position="71"/>
    </location>
</feature>
<dbReference type="RefSeq" id="WP_377960882.1">
    <property type="nucleotide sequence ID" value="NZ_JBHZOL010000010.1"/>
</dbReference>
<evidence type="ECO:0000256" key="5">
    <source>
        <dbReference type="ARBA" id="ARBA00022670"/>
    </source>
</evidence>
<dbReference type="NCBIfam" id="TIGR02227">
    <property type="entry name" value="sigpep_I_bact"/>
    <property type="match status" value="1"/>
</dbReference>
<evidence type="ECO:0000256" key="6">
    <source>
        <dbReference type="ARBA" id="ARBA00022801"/>
    </source>
</evidence>
<dbReference type="InterPro" id="IPR019756">
    <property type="entry name" value="Pept_S26A_signal_pept_1_Ser-AS"/>
</dbReference>
<evidence type="ECO:0000256" key="1">
    <source>
        <dbReference type="ARBA" id="ARBA00000677"/>
    </source>
</evidence>
<feature type="transmembrane region" description="Helical" evidence="7">
    <location>
        <begin position="189"/>
        <end position="212"/>
    </location>
</feature>
<keyword evidence="7" id="KW-0472">Membrane</keyword>
<evidence type="ECO:0000259" key="9">
    <source>
        <dbReference type="Pfam" id="PF10502"/>
    </source>
</evidence>
<evidence type="ECO:0000256" key="7">
    <source>
        <dbReference type="RuleBase" id="RU003993"/>
    </source>
</evidence>
<comment type="catalytic activity">
    <reaction evidence="1 7">
        <text>Cleavage of hydrophobic, N-terminal signal or leader sequences from secreted and periplasmic proteins.</text>
        <dbReference type="EC" id="3.4.21.89"/>
    </reaction>
</comment>
<dbReference type="EMBL" id="JBHZOL010000010">
    <property type="protein sequence ID" value="MFE4105013.1"/>
    <property type="molecule type" value="Genomic_DNA"/>
</dbReference>
<dbReference type="PROSITE" id="PS00501">
    <property type="entry name" value="SPASE_I_1"/>
    <property type="match status" value="1"/>
</dbReference>
<dbReference type="PANTHER" id="PTHR43390:SF1">
    <property type="entry name" value="CHLOROPLAST PROCESSING PEPTIDASE"/>
    <property type="match status" value="1"/>
</dbReference>
<keyword evidence="11" id="KW-1185">Reference proteome</keyword>
<keyword evidence="7" id="KW-1133">Transmembrane helix</keyword>
<comment type="caution">
    <text evidence="10">The sequence shown here is derived from an EMBL/GenBank/DDBJ whole genome shotgun (WGS) entry which is preliminary data.</text>
</comment>
<dbReference type="Proteomes" id="UP001600165">
    <property type="component" value="Unassembled WGS sequence"/>
</dbReference>
<reference evidence="10 11" key="1">
    <citation type="submission" date="2024-10" db="EMBL/GenBank/DDBJ databases">
        <authorList>
            <person name="Ratan Roy A."/>
            <person name="Morales Sandoval P.H."/>
            <person name="De Los Santos Villalobos S."/>
            <person name="Chakraborty S."/>
            <person name="Mukherjee J."/>
        </authorList>
    </citation>
    <scope>NUCLEOTIDE SEQUENCE [LARGE SCALE GENOMIC DNA]</scope>
    <source>
        <strain evidence="10 11">S1</strain>
    </source>
</reference>
<dbReference type="PRINTS" id="PR00727">
    <property type="entry name" value="LEADERPTASE"/>
</dbReference>
<dbReference type="InterPro" id="IPR000223">
    <property type="entry name" value="Pept_S26A_signal_pept_1"/>
</dbReference>
<dbReference type="SUPFAM" id="SSF51306">
    <property type="entry name" value="LexA/Signal peptidase"/>
    <property type="match status" value="1"/>
</dbReference>
<gene>
    <name evidence="10" type="primary">lepB</name>
    <name evidence="10" type="ORF">ACFVKH_01900</name>
</gene>
<evidence type="ECO:0000313" key="11">
    <source>
        <dbReference type="Proteomes" id="UP001600165"/>
    </source>
</evidence>
<dbReference type="PROSITE" id="PS00760">
    <property type="entry name" value="SPASE_I_2"/>
    <property type="match status" value="1"/>
</dbReference>
<sequence>MRHPGGNEPKSLNMRSRLYVSTQKSPNPWVAVNLSALFPGLGQLYMGNQGLGLCLILAEIGLIGSAIWSIFAPAGNTLTGLLLLGIAFGLYLLGIWQTYTLSLAPPPSGSALGPRDAWYGIFLSQILPGLGHLYFQQAVVGGSLLVVGIGLALMANRYPSLMVLPPFIWALACYHLYRTQASSSQRRPWAIAVVVAGLIMIRLIVGTIPGWIQQSVEQCIIPSESMLPTLQVGDRLFVRKNPFYRPQQGDIVVFTPPVAALAETDVLPNDLLVKRVIGLPGQTVQVEAGQVWLNQQALSEPYLLVPPNYRWGPETIPANTYFVLGDNRNLSGDSHVWGFLPRSDILGEAYKIYWPPGRIQPLR</sequence>
<dbReference type="PANTHER" id="PTHR43390">
    <property type="entry name" value="SIGNAL PEPTIDASE I"/>
    <property type="match status" value="1"/>
</dbReference>
<dbReference type="Gene3D" id="2.10.109.10">
    <property type="entry name" value="Umud Fragment, subunit A"/>
    <property type="match status" value="1"/>
</dbReference>
<comment type="similarity">
    <text evidence="3 8">Belongs to the peptidase S26 family.</text>
</comment>
<evidence type="ECO:0000256" key="3">
    <source>
        <dbReference type="ARBA" id="ARBA00009370"/>
    </source>
</evidence>
<dbReference type="GO" id="GO:0009003">
    <property type="term" value="F:signal peptidase activity"/>
    <property type="evidence" value="ECO:0007669"/>
    <property type="project" value="UniProtKB-EC"/>
</dbReference>
<dbReference type="InterPro" id="IPR036286">
    <property type="entry name" value="LexA/Signal_pep-like_sf"/>
</dbReference>
<proteinExistence type="inferred from homology"/>
<organism evidence="10 11">
    <name type="scientific">Almyronema epifaneia S1</name>
    <dbReference type="NCBI Taxonomy" id="2991925"/>
    <lineage>
        <taxon>Bacteria</taxon>
        <taxon>Bacillati</taxon>
        <taxon>Cyanobacteriota</taxon>
        <taxon>Cyanophyceae</taxon>
        <taxon>Nodosilineales</taxon>
        <taxon>Nodosilineaceae</taxon>
        <taxon>Almyronema</taxon>
        <taxon>Almyronema epifaneia</taxon>
    </lineage>
</organism>
<evidence type="ECO:0000256" key="8">
    <source>
        <dbReference type="RuleBase" id="RU362042"/>
    </source>
</evidence>
<feature type="domain" description="Peptidase S26" evidence="9">
    <location>
        <begin position="212"/>
        <end position="354"/>
    </location>
</feature>
<dbReference type="EC" id="3.4.21.89" evidence="4 7"/>
<evidence type="ECO:0000256" key="2">
    <source>
        <dbReference type="ARBA" id="ARBA00004401"/>
    </source>
</evidence>
<dbReference type="InterPro" id="IPR019757">
    <property type="entry name" value="Pept_S26A_signal_pept_1_Lys-AS"/>
</dbReference>
<name>A0ABW6IA44_9CYAN</name>
<comment type="subcellular location">
    <subcellularLocation>
        <location evidence="2">Cell membrane</location>
        <topology evidence="2">Single-pass type II membrane protein</topology>
    </subcellularLocation>
    <subcellularLocation>
        <location evidence="8">Membrane</location>
        <topology evidence="8">Single-pass type II membrane protein</topology>
    </subcellularLocation>
</comment>
<dbReference type="PROSITE" id="PS00761">
    <property type="entry name" value="SPASE_I_3"/>
    <property type="match status" value="1"/>
</dbReference>
<dbReference type="CDD" id="cd06530">
    <property type="entry name" value="S26_SPase_I"/>
    <property type="match status" value="1"/>
</dbReference>
<dbReference type="Pfam" id="PF10502">
    <property type="entry name" value="Peptidase_S26"/>
    <property type="match status" value="1"/>
</dbReference>
<dbReference type="InterPro" id="IPR019533">
    <property type="entry name" value="Peptidase_S26"/>
</dbReference>
<keyword evidence="5 7" id="KW-0645">Protease</keyword>
<feature type="transmembrane region" description="Helical" evidence="7">
    <location>
        <begin position="78"/>
        <end position="97"/>
    </location>
</feature>
<evidence type="ECO:0000313" key="10">
    <source>
        <dbReference type="EMBL" id="MFE4105013.1"/>
    </source>
</evidence>
<feature type="transmembrane region" description="Helical" evidence="7">
    <location>
        <begin position="139"/>
        <end position="155"/>
    </location>
</feature>
<dbReference type="InterPro" id="IPR019758">
    <property type="entry name" value="Pept_S26A_signal_pept_1_CS"/>
</dbReference>
<evidence type="ECO:0000256" key="4">
    <source>
        <dbReference type="ARBA" id="ARBA00013208"/>
    </source>
</evidence>
<keyword evidence="6 7" id="KW-0378">Hydrolase</keyword>
<protein>
    <recommendedName>
        <fullName evidence="4 7">Signal peptidase I</fullName>
        <ecNumber evidence="4 7">3.4.21.89</ecNumber>
    </recommendedName>
</protein>
<accession>A0ABW6IA44</accession>
<comment type="caution">
    <text evidence="7">Lacks conserved residue(s) required for the propagation of feature annotation.</text>
</comment>
<keyword evidence="7" id="KW-0812">Transmembrane</keyword>